<gene>
    <name evidence="1" type="ORF">HAX54_041207</name>
</gene>
<reference evidence="1 2" key="1">
    <citation type="journal article" date="2021" name="BMC Genomics">
        <title>Datura genome reveals duplications of psychoactive alkaloid biosynthetic genes and high mutation rate following tissue culture.</title>
        <authorList>
            <person name="Rajewski A."/>
            <person name="Carter-House D."/>
            <person name="Stajich J."/>
            <person name="Litt A."/>
        </authorList>
    </citation>
    <scope>NUCLEOTIDE SEQUENCE [LARGE SCALE GENOMIC DNA]</scope>
    <source>
        <strain evidence="1">AR-01</strain>
    </source>
</reference>
<dbReference type="EMBL" id="JACEIK010005924">
    <property type="protein sequence ID" value="MCE0482426.1"/>
    <property type="molecule type" value="Genomic_DNA"/>
</dbReference>
<proteinExistence type="predicted"/>
<sequence>HLKETKIMEDLNSKGAAEEMLLTGEMRIQTCEMQVGLFALDIHLCSPGWYQLFTGASYISPDILRCFTGWNLLNIVRRASDPFH</sequence>
<comment type="caution">
    <text evidence="1">The sequence shown here is derived from an EMBL/GenBank/DDBJ whole genome shotgun (WGS) entry which is preliminary data.</text>
</comment>
<evidence type="ECO:0000313" key="1">
    <source>
        <dbReference type="EMBL" id="MCE0482426.1"/>
    </source>
</evidence>
<feature type="non-terminal residue" evidence="1">
    <location>
        <position position="1"/>
    </location>
</feature>
<accession>A0ABS8VNN6</accession>
<protein>
    <submittedName>
        <fullName evidence="1">Uncharacterized protein</fullName>
    </submittedName>
</protein>
<organism evidence="1 2">
    <name type="scientific">Datura stramonium</name>
    <name type="common">Jimsonweed</name>
    <name type="synonym">Common thornapple</name>
    <dbReference type="NCBI Taxonomy" id="4076"/>
    <lineage>
        <taxon>Eukaryota</taxon>
        <taxon>Viridiplantae</taxon>
        <taxon>Streptophyta</taxon>
        <taxon>Embryophyta</taxon>
        <taxon>Tracheophyta</taxon>
        <taxon>Spermatophyta</taxon>
        <taxon>Magnoliopsida</taxon>
        <taxon>eudicotyledons</taxon>
        <taxon>Gunneridae</taxon>
        <taxon>Pentapetalae</taxon>
        <taxon>asterids</taxon>
        <taxon>lamiids</taxon>
        <taxon>Solanales</taxon>
        <taxon>Solanaceae</taxon>
        <taxon>Solanoideae</taxon>
        <taxon>Datureae</taxon>
        <taxon>Datura</taxon>
    </lineage>
</organism>
<dbReference type="Proteomes" id="UP000823775">
    <property type="component" value="Unassembled WGS sequence"/>
</dbReference>
<keyword evidence="2" id="KW-1185">Reference proteome</keyword>
<evidence type="ECO:0000313" key="2">
    <source>
        <dbReference type="Proteomes" id="UP000823775"/>
    </source>
</evidence>
<name>A0ABS8VNN6_DATST</name>